<dbReference type="SUPFAM" id="SSF52317">
    <property type="entry name" value="Class I glutamine amidotransferase-like"/>
    <property type="match status" value="1"/>
</dbReference>
<gene>
    <name evidence="2" type="ORF">B5D80_04075</name>
</gene>
<dbReference type="Proteomes" id="UP000197174">
    <property type="component" value="Unassembled WGS sequence"/>
</dbReference>
<keyword evidence="3" id="KW-1185">Reference proteome</keyword>
<sequence>MTAHHRPDAATGPLRVQVLLYDGIEEQDFVGPYEVFSIARSAARAPLTIDYVTADVPRTITAGGGTRVEVGTGWSPWDADLLIVPGSGLTGPTRPGVELEIAKGDLPRTLAAAPRPGLVVASVCTGALLLGAAGLTRGRRCIKNQMVKDKLAAFGGLVTEARVVDDGDLVTCGGVTSGLDLGLHLVRRKFGADAADLVTRILEYEPRGTVWTS</sequence>
<dbReference type="InterPro" id="IPR002818">
    <property type="entry name" value="DJ-1/PfpI"/>
</dbReference>
<organism evidence="2 3">
    <name type="scientific">Micromonospora wenchangensis</name>
    <dbReference type="NCBI Taxonomy" id="1185415"/>
    <lineage>
        <taxon>Bacteria</taxon>
        <taxon>Bacillati</taxon>
        <taxon>Actinomycetota</taxon>
        <taxon>Actinomycetes</taxon>
        <taxon>Micromonosporales</taxon>
        <taxon>Micromonosporaceae</taxon>
        <taxon>Micromonospora</taxon>
    </lineage>
</organism>
<dbReference type="PANTHER" id="PTHR43130">
    <property type="entry name" value="ARAC-FAMILY TRANSCRIPTIONAL REGULATOR"/>
    <property type="match status" value="1"/>
</dbReference>
<dbReference type="OrthoDB" id="4265717at2"/>
<dbReference type="AlphaFoldDB" id="A0A2D0AX08"/>
<comment type="caution">
    <text evidence="2">The sequence shown here is derived from an EMBL/GenBank/DDBJ whole genome shotgun (WGS) entry which is preliminary data.</text>
</comment>
<feature type="domain" description="DJ-1/PfpI" evidence="1">
    <location>
        <begin position="15"/>
        <end position="187"/>
    </location>
</feature>
<proteinExistence type="predicted"/>
<dbReference type="PANTHER" id="PTHR43130:SF3">
    <property type="entry name" value="HTH-TYPE TRANSCRIPTIONAL REGULATOR RV1931C"/>
    <property type="match status" value="1"/>
</dbReference>
<dbReference type="RefSeq" id="WP_088642407.1">
    <property type="nucleotide sequence ID" value="NZ_MZMV01000005.1"/>
</dbReference>
<evidence type="ECO:0000259" key="1">
    <source>
        <dbReference type="Pfam" id="PF01965"/>
    </source>
</evidence>
<dbReference type="EMBL" id="MZMV01000005">
    <property type="protein sequence ID" value="OWV11481.1"/>
    <property type="molecule type" value="Genomic_DNA"/>
</dbReference>
<reference evidence="2 3" key="1">
    <citation type="submission" date="2017-03" db="EMBL/GenBank/DDBJ databases">
        <title>Whole genome sequence of Micromonospora wenchangensis, isolated from mangrove soil.</title>
        <authorList>
            <person name="Yang H."/>
        </authorList>
    </citation>
    <scope>NUCLEOTIDE SEQUENCE [LARGE SCALE GENOMIC DNA]</scope>
    <source>
        <strain evidence="2 3">CCTCC AA 2012002</strain>
    </source>
</reference>
<dbReference type="Pfam" id="PF01965">
    <property type="entry name" value="DJ-1_PfpI"/>
    <property type="match status" value="1"/>
</dbReference>
<evidence type="ECO:0000313" key="3">
    <source>
        <dbReference type="Proteomes" id="UP000197174"/>
    </source>
</evidence>
<protein>
    <recommendedName>
        <fullName evidence="1">DJ-1/PfpI domain-containing protein</fullName>
    </recommendedName>
</protein>
<accession>A0A2D0AX08</accession>
<dbReference type="InterPro" id="IPR029062">
    <property type="entry name" value="Class_I_gatase-like"/>
</dbReference>
<name>A0A2D0AX08_9ACTN</name>
<evidence type="ECO:0000313" key="2">
    <source>
        <dbReference type="EMBL" id="OWV11481.1"/>
    </source>
</evidence>
<dbReference type="InterPro" id="IPR052158">
    <property type="entry name" value="INH-QAR"/>
</dbReference>
<dbReference type="Gene3D" id="3.40.50.880">
    <property type="match status" value="1"/>
</dbReference>